<dbReference type="SFLD" id="SFLDF00562">
    <property type="entry name" value="HemN-like__clustered_with_heat"/>
    <property type="match status" value="1"/>
</dbReference>
<dbReference type="InterPro" id="IPR006638">
    <property type="entry name" value="Elp3/MiaA/NifB-like_rSAM"/>
</dbReference>
<reference evidence="12 13" key="1">
    <citation type="submission" date="2023-08" db="EMBL/GenBank/DDBJ databases">
        <title>Pleionea litopenaei sp. nov., isolated from stomach of juvenile Litopenaeus vannamei.</title>
        <authorList>
            <person name="Rho A.M."/>
            <person name="Hwang C.Y."/>
        </authorList>
    </citation>
    <scope>NUCLEOTIDE SEQUENCE [LARGE SCALE GENOMIC DNA]</scope>
    <source>
        <strain evidence="12 13">HL-JVS1</strain>
    </source>
</reference>
<dbReference type="InterPro" id="IPR013785">
    <property type="entry name" value="Aldolase_TIM"/>
</dbReference>
<dbReference type="CDD" id="cd01335">
    <property type="entry name" value="Radical_SAM"/>
    <property type="match status" value="1"/>
</dbReference>
<dbReference type="Pfam" id="PF06969">
    <property type="entry name" value="HemN_C"/>
    <property type="match status" value="1"/>
</dbReference>
<accession>A0AA51X5G2</accession>
<keyword evidence="13" id="KW-1185">Reference proteome</keyword>
<dbReference type="GO" id="GO:0051539">
    <property type="term" value="F:4 iron, 4 sulfur cluster binding"/>
    <property type="evidence" value="ECO:0007669"/>
    <property type="project" value="UniProtKB-UniRule"/>
</dbReference>
<comment type="function">
    <text evidence="10">Probably acts as a heme chaperone, transferring heme to an unknown acceptor. Binds one molecule of heme per monomer, possibly covalently. Binds 1 [4Fe-4S] cluster. The cluster is coordinated with 3 cysteines and an exchangeable S-adenosyl-L-methionine.</text>
</comment>
<dbReference type="PANTHER" id="PTHR13932:SF5">
    <property type="entry name" value="RADICAL S-ADENOSYL METHIONINE DOMAIN-CONTAINING PROTEIN 1, MITOCHONDRIAL"/>
    <property type="match status" value="1"/>
</dbReference>
<keyword evidence="8 10" id="KW-0411">Iron-sulfur</keyword>
<keyword evidence="6 10" id="KW-0479">Metal-binding</keyword>
<dbReference type="GO" id="GO:0046872">
    <property type="term" value="F:metal ion binding"/>
    <property type="evidence" value="ECO:0007669"/>
    <property type="project" value="UniProtKB-UniRule"/>
</dbReference>
<evidence type="ECO:0000256" key="5">
    <source>
        <dbReference type="ARBA" id="ARBA00022691"/>
    </source>
</evidence>
<dbReference type="PANTHER" id="PTHR13932">
    <property type="entry name" value="COPROPORPHYRINIGEN III OXIDASE"/>
    <property type="match status" value="1"/>
</dbReference>
<sequence>MLALTSLPPLALYIHVPWCVRKCPYCDFNSHKAPSELPEQDYVDALLKDLSEQLPQVWGRRLSSIFIGGGTPSLLSGEQMSRLLSNIRALLPFNHDIEITLEANPGTAEANKFAEFFQAGVNRLSIGIQSFNDEHLKALGRIHSSAEALKAIEYAHNAGFERINLDLMHGLPGQSAKQAEQDIQTALQQGTEHLSWYQLTLEPNTLFYAQPPQLPQDDTLIDIQEVGEALLSDGGFERYEVSAYSKTPSARSRHNLNYWNFGDYLAIGAGAHGKITLPADGQIIRYNQYRNPKDYLDSGKPFTRERLAIVERELPLEFMMNALRLLLPVPKRFFTERTGLPLEVIRKPLDHAISKGLVAESEQTIQVTEVGTNYLNDLLALFMPDQVKLAEPINIINLS</sequence>
<name>A0AA51X5G2_9GAMM</name>
<dbReference type="Gene3D" id="3.20.20.70">
    <property type="entry name" value="Aldolase class I"/>
    <property type="match status" value="1"/>
</dbReference>
<evidence type="ECO:0000256" key="7">
    <source>
        <dbReference type="ARBA" id="ARBA00023004"/>
    </source>
</evidence>
<keyword evidence="7 10" id="KW-0408">Iron</keyword>
<dbReference type="AlphaFoldDB" id="A0AA51X5G2"/>
<keyword evidence="9 10" id="KW-0143">Chaperone</keyword>
<organism evidence="12 13">
    <name type="scientific">Pleionea litopenaei</name>
    <dbReference type="NCBI Taxonomy" id="3070815"/>
    <lineage>
        <taxon>Bacteria</taxon>
        <taxon>Pseudomonadati</taxon>
        <taxon>Pseudomonadota</taxon>
        <taxon>Gammaproteobacteria</taxon>
        <taxon>Oceanospirillales</taxon>
        <taxon>Pleioneaceae</taxon>
        <taxon>Pleionea</taxon>
    </lineage>
</organism>
<dbReference type="InterPro" id="IPR058240">
    <property type="entry name" value="rSAM_sf"/>
</dbReference>
<dbReference type="RefSeq" id="WP_309201050.1">
    <property type="nucleotide sequence ID" value="NZ_CP133548.1"/>
</dbReference>
<dbReference type="GO" id="GO:0005737">
    <property type="term" value="C:cytoplasm"/>
    <property type="evidence" value="ECO:0007669"/>
    <property type="project" value="UniProtKB-SubCell"/>
</dbReference>
<evidence type="ECO:0000256" key="1">
    <source>
        <dbReference type="ARBA" id="ARBA00001966"/>
    </source>
</evidence>
<comment type="cofactor">
    <cofactor evidence="1">
        <name>[4Fe-4S] cluster</name>
        <dbReference type="ChEBI" id="CHEBI:49883"/>
    </cofactor>
</comment>
<dbReference type="PROSITE" id="PS51918">
    <property type="entry name" value="RADICAL_SAM"/>
    <property type="match status" value="1"/>
</dbReference>
<comment type="similarity">
    <text evidence="2">Belongs to the anaerobic coproporphyrinogen-III oxidase family. HemW subfamily.</text>
</comment>
<keyword evidence="10" id="KW-0963">Cytoplasm</keyword>
<protein>
    <recommendedName>
        <fullName evidence="3 10">Heme chaperone HemW</fullName>
    </recommendedName>
</protein>
<dbReference type="SFLD" id="SFLDS00029">
    <property type="entry name" value="Radical_SAM"/>
    <property type="match status" value="1"/>
</dbReference>
<dbReference type="InterPro" id="IPR007197">
    <property type="entry name" value="rSAM"/>
</dbReference>
<gene>
    <name evidence="12" type="primary">hemW</name>
    <name evidence="12" type="ORF">Q9312_11780</name>
</gene>
<dbReference type="EMBL" id="CP133548">
    <property type="protein sequence ID" value="WMS85898.1"/>
    <property type="molecule type" value="Genomic_DNA"/>
</dbReference>
<dbReference type="NCBIfam" id="TIGR00539">
    <property type="entry name" value="hemN_rel"/>
    <property type="match status" value="1"/>
</dbReference>
<dbReference type="SFLD" id="SFLDG01082">
    <property type="entry name" value="B12-binding_domain_containing"/>
    <property type="match status" value="1"/>
</dbReference>
<comment type="subcellular location">
    <subcellularLocation>
        <location evidence="10">Cytoplasm</location>
    </subcellularLocation>
</comment>
<evidence type="ECO:0000313" key="13">
    <source>
        <dbReference type="Proteomes" id="UP001239782"/>
    </source>
</evidence>
<evidence type="ECO:0000256" key="8">
    <source>
        <dbReference type="ARBA" id="ARBA00023014"/>
    </source>
</evidence>
<dbReference type="Proteomes" id="UP001239782">
    <property type="component" value="Chromosome"/>
</dbReference>
<dbReference type="GO" id="GO:0004109">
    <property type="term" value="F:coproporphyrinogen oxidase activity"/>
    <property type="evidence" value="ECO:0007669"/>
    <property type="project" value="InterPro"/>
</dbReference>
<evidence type="ECO:0000256" key="9">
    <source>
        <dbReference type="ARBA" id="ARBA00023186"/>
    </source>
</evidence>
<dbReference type="InterPro" id="IPR034505">
    <property type="entry name" value="Coproporphyrinogen-III_oxidase"/>
</dbReference>
<dbReference type="SFLD" id="SFLDG01065">
    <property type="entry name" value="anaerobic_coproporphyrinogen-I"/>
    <property type="match status" value="1"/>
</dbReference>
<feature type="domain" description="Radical SAM core" evidence="11">
    <location>
        <begin position="4"/>
        <end position="237"/>
    </location>
</feature>
<dbReference type="SFLD" id="SFLDF00288">
    <property type="entry name" value="HemN-like__clustered_with_nucl"/>
    <property type="match status" value="1"/>
</dbReference>
<evidence type="ECO:0000256" key="10">
    <source>
        <dbReference type="RuleBase" id="RU364116"/>
    </source>
</evidence>
<evidence type="ECO:0000256" key="4">
    <source>
        <dbReference type="ARBA" id="ARBA00022617"/>
    </source>
</evidence>
<keyword evidence="5 10" id="KW-0949">S-adenosyl-L-methionine</keyword>
<dbReference type="KEGG" id="plei:Q9312_11780"/>
<dbReference type="Pfam" id="PF04055">
    <property type="entry name" value="Radical_SAM"/>
    <property type="match status" value="1"/>
</dbReference>
<dbReference type="SMART" id="SM00729">
    <property type="entry name" value="Elp3"/>
    <property type="match status" value="1"/>
</dbReference>
<dbReference type="InterPro" id="IPR004559">
    <property type="entry name" value="HemW-like"/>
</dbReference>
<evidence type="ECO:0000313" key="12">
    <source>
        <dbReference type="EMBL" id="WMS85898.1"/>
    </source>
</evidence>
<evidence type="ECO:0000256" key="6">
    <source>
        <dbReference type="ARBA" id="ARBA00022723"/>
    </source>
</evidence>
<dbReference type="SUPFAM" id="SSF102114">
    <property type="entry name" value="Radical SAM enzymes"/>
    <property type="match status" value="1"/>
</dbReference>
<proteinExistence type="inferred from homology"/>
<evidence type="ECO:0000259" key="11">
    <source>
        <dbReference type="PROSITE" id="PS51918"/>
    </source>
</evidence>
<dbReference type="InterPro" id="IPR010723">
    <property type="entry name" value="HemN_C"/>
</dbReference>
<dbReference type="GO" id="GO:0006779">
    <property type="term" value="P:porphyrin-containing compound biosynthetic process"/>
    <property type="evidence" value="ECO:0007669"/>
    <property type="project" value="InterPro"/>
</dbReference>
<evidence type="ECO:0000256" key="2">
    <source>
        <dbReference type="ARBA" id="ARBA00006100"/>
    </source>
</evidence>
<evidence type="ECO:0000256" key="3">
    <source>
        <dbReference type="ARBA" id="ARBA00017228"/>
    </source>
</evidence>
<keyword evidence="10" id="KW-0004">4Fe-4S</keyword>
<keyword evidence="4 10" id="KW-0349">Heme</keyword>